<dbReference type="PANTHER" id="PTHR43546:SF9">
    <property type="entry name" value="L-ASCORBATE-6-PHOSPHATE LACTONASE ULAG-RELATED"/>
    <property type="match status" value="1"/>
</dbReference>
<dbReference type="Gene3D" id="3.60.15.10">
    <property type="entry name" value="Ribonuclease Z/Hydroxyacylglutathione hydrolase-like"/>
    <property type="match status" value="1"/>
</dbReference>
<dbReference type="SUPFAM" id="SSF56281">
    <property type="entry name" value="Metallo-hydrolase/oxidoreductase"/>
    <property type="match status" value="1"/>
</dbReference>
<evidence type="ECO:0000313" key="2">
    <source>
        <dbReference type="EMBL" id="MCE7509029.1"/>
    </source>
</evidence>
<keyword evidence="1" id="KW-0378">Hydrolase</keyword>
<evidence type="ECO:0000313" key="3">
    <source>
        <dbReference type="Proteomes" id="UP001107961"/>
    </source>
</evidence>
<name>A0A9Q3W5Q1_9GAMM</name>
<evidence type="ECO:0000256" key="1">
    <source>
        <dbReference type="ARBA" id="ARBA00022801"/>
    </source>
</evidence>
<protein>
    <submittedName>
        <fullName evidence="2">MBL fold metallo-hydrolase</fullName>
    </submittedName>
</protein>
<dbReference type="InterPro" id="IPR036866">
    <property type="entry name" value="RibonucZ/Hydroxyglut_hydro"/>
</dbReference>
<dbReference type="GO" id="GO:0016787">
    <property type="term" value="F:hydrolase activity"/>
    <property type="evidence" value="ECO:0007669"/>
    <property type="project" value="UniProtKB-KW"/>
</dbReference>
<organism evidence="2 3">
    <name type="scientific">Alloalcanivorax xenomutans</name>
    <dbReference type="NCBI Taxonomy" id="1094342"/>
    <lineage>
        <taxon>Bacteria</taxon>
        <taxon>Pseudomonadati</taxon>
        <taxon>Pseudomonadota</taxon>
        <taxon>Gammaproteobacteria</taxon>
        <taxon>Oceanospirillales</taxon>
        <taxon>Alcanivoracaceae</taxon>
        <taxon>Alloalcanivorax</taxon>
    </lineage>
</organism>
<dbReference type="RefSeq" id="WP_022995384.1">
    <property type="nucleotide sequence ID" value="NZ_JAJVKT010000011.1"/>
</dbReference>
<accession>A0A9Q3W5Q1</accession>
<dbReference type="PANTHER" id="PTHR43546">
    <property type="entry name" value="UPF0173 METAL-DEPENDENT HYDROLASE MJ1163-RELATED"/>
    <property type="match status" value="1"/>
</dbReference>
<comment type="caution">
    <text evidence="2">The sequence shown here is derived from an EMBL/GenBank/DDBJ whole genome shotgun (WGS) entry which is preliminary data.</text>
</comment>
<proteinExistence type="predicted"/>
<dbReference type="AlphaFoldDB" id="A0A9Q3W5Q1"/>
<gene>
    <name evidence="2" type="ORF">LZG35_10310</name>
</gene>
<reference evidence="2" key="1">
    <citation type="submission" date="2022-01" db="EMBL/GenBank/DDBJ databases">
        <authorList>
            <person name="Karlyshev A.V."/>
            <person name="Jaspars M."/>
        </authorList>
    </citation>
    <scope>NUCLEOTIDE SEQUENCE</scope>
    <source>
        <strain evidence="2">AGSA3-2</strain>
    </source>
</reference>
<keyword evidence="3" id="KW-1185">Reference proteome</keyword>
<dbReference type="InterPro" id="IPR050114">
    <property type="entry name" value="UPF0173_UPF0282_UlaG_hydrolase"/>
</dbReference>
<sequence>MKLTQLRNATLIVEAGPHRVLVDPMLAPAGAIPALKYATARRRRNPLVDLPPGTDQRLNTVTHALITHCQKGHFDHLDRAGAKWLRQRGIAVFCMEGDADFLSGKGLTVRPLRENTRQPFLGGWVTPVPCLHGRGLVGRMMAHGHGYHLEWPDEPSLYLAGDTLLTDTVRQHLRERRPAVTVIPAGGARFDLGGDIIMGREAALQVARLSAGRVVANHLEALDHCPVSRAELRDARDRAGLRQQLLIPEDGETLVFEAESGTFGETDGEALA</sequence>
<dbReference type="Proteomes" id="UP001107961">
    <property type="component" value="Unassembled WGS sequence"/>
</dbReference>
<dbReference type="EMBL" id="JAJVKT010000011">
    <property type="protein sequence ID" value="MCE7509029.1"/>
    <property type="molecule type" value="Genomic_DNA"/>
</dbReference>